<reference evidence="2 3" key="1">
    <citation type="submission" date="2020-06" db="EMBL/GenBank/DDBJ databases">
        <authorList>
            <person name="Qiu C."/>
            <person name="Liu Z."/>
        </authorList>
    </citation>
    <scope>NUCLEOTIDE SEQUENCE [LARGE SCALE GENOMIC DNA]</scope>
    <source>
        <strain evidence="2 3">EM 1</strain>
    </source>
</reference>
<evidence type="ECO:0000313" key="2">
    <source>
        <dbReference type="EMBL" id="NVO79024.1"/>
    </source>
</evidence>
<dbReference type="AlphaFoldDB" id="A0A850QRL9"/>
<organism evidence="2 3">
    <name type="scientific">Undibacterium oligocarboniphilum</name>
    <dbReference type="NCBI Taxonomy" id="666702"/>
    <lineage>
        <taxon>Bacteria</taxon>
        <taxon>Pseudomonadati</taxon>
        <taxon>Pseudomonadota</taxon>
        <taxon>Betaproteobacteria</taxon>
        <taxon>Burkholderiales</taxon>
        <taxon>Oxalobacteraceae</taxon>
        <taxon>Undibacterium</taxon>
    </lineage>
</organism>
<proteinExistence type="predicted"/>
<feature type="region of interest" description="Disordered" evidence="1">
    <location>
        <begin position="115"/>
        <end position="137"/>
    </location>
</feature>
<name>A0A850QRL9_9BURK</name>
<dbReference type="EMBL" id="JABXYJ010000008">
    <property type="protein sequence ID" value="NVO79024.1"/>
    <property type="molecule type" value="Genomic_DNA"/>
</dbReference>
<feature type="compositionally biased region" description="Basic and acidic residues" evidence="1">
    <location>
        <begin position="128"/>
        <end position="137"/>
    </location>
</feature>
<dbReference type="RefSeq" id="WP_176804558.1">
    <property type="nucleotide sequence ID" value="NZ_JABXYJ010000008.1"/>
</dbReference>
<gene>
    <name evidence="2" type="ORF">HV832_14430</name>
</gene>
<accession>A0A850QRL9</accession>
<protein>
    <submittedName>
        <fullName evidence="2">Uncharacterized protein</fullName>
    </submittedName>
</protein>
<sequence>MKTKKQFTVYLDSLDPIHQKIIAEIEGLKGYSRQNFIREIFDIGYIARQLGYGALNGQLLHKSFAITQENCFYHSGGSSFQKPKYQMPSSIDSTVYEEGMMNGFEKHSQAIANQENSASSVAKGQGTLRDKLRKLAD</sequence>
<evidence type="ECO:0000256" key="1">
    <source>
        <dbReference type="SAM" id="MobiDB-lite"/>
    </source>
</evidence>
<evidence type="ECO:0000313" key="3">
    <source>
        <dbReference type="Proteomes" id="UP000588051"/>
    </source>
</evidence>
<dbReference type="Proteomes" id="UP000588051">
    <property type="component" value="Unassembled WGS sequence"/>
</dbReference>
<keyword evidence="3" id="KW-1185">Reference proteome</keyword>
<comment type="caution">
    <text evidence="2">The sequence shown here is derived from an EMBL/GenBank/DDBJ whole genome shotgun (WGS) entry which is preliminary data.</text>
</comment>